<sequence length="212" mass="23171">MTSDTALDTLKQTRKLRKTFASLTEIDFFPAEAHKQADAALRDLELAAARVLAPDEPHPVDGAISPLQLGDYQGRTWATRRRPWVDRLACAWLIRRFIDPQAQLLWLASPADCPVDALSFDFDGATFSHVGARVTFEVLLASFSLESPALRRLGTLVHYLDVGGVQPPETVGVESVLAGLREVILEDDQLLAAASSVFDGLFGAFEKKVTAP</sequence>
<proteinExistence type="predicted"/>
<dbReference type="InterPro" id="IPR018634">
    <property type="entry name" value="ChrB_C"/>
</dbReference>
<gene>
    <name evidence="2" type="ORF">CARN7_2350</name>
</gene>
<evidence type="ECO:0000313" key="2">
    <source>
        <dbReference type="EMBL" id="CBI11519.1"/>
    </source>
</evidence>
<comment type="caution">
    <text evidence="2">The sequence shown here is derived from an EMBL/GenBank/DDBJ whole genome shotgun (WGS) entry which is preliminary data.</text>
</comment>
<dbReference type="EMBL" id="CABR01000148">
    <property type="protein sequence ID" value="CBI11519.1"/>
    <property type="molecule type" value="Genomic_DNA"/>
</dbReference>
<feature type="domain" description="ChrB C-terminal" evidence="1">
    <location>
        <begin position="77"/>
        <end position="203"/>
    </location>
</feature>
<protein>
    <submittedName>
        <fullName evidence="2">Chromate resistance protein</fullName>
    </submittedName>
</protein>
<reference evidence="2" key="1">
    <citation type="submission" date="2009-10" db="EMBL/GenBank/DDBJ databases">
        <title>Diversity of trophic interactions inside an arsenic-rich microbial ecosystem.</title>
        <authorList>
            <person name="Bertin P.N."/>
            <person name="Heinrich-Salmeron A."/>
            <person name="Pelletier E."/>
            <person name="Goulhen-Chollet F."/>
            <person name="Arsene-Ploetze F."/>
            <person name="Gallien S."/>
            <person name="Calteau A."/>
            <person name="Vallenet D."/>
            <person name="Casiot C."/>
            <person name="Chane-Woon-Ming B."/>
            <person name="Giloteaux L."/>
            <person name="Barakat M."/>
            <person name="Bonnefoy V."/>
            <person name="Bruneel O."/>
            <person name="Chandler M."/>
            <person name="Cleiss J."/>
            <person name="Duran R."/>
            <person name="Elbaz-Poulichet F."/>
            <person name="Fonknechten N."/>
            <person name="Lauga B."/>
            <person name="Mornico D."/>
            <person name="Ortet P."/>
            <person name="Schaeffer C."/>
            <person name="Siguier P."/>
            <person name="Alexander Thil Smith A."/>
            <person name="Van Dorsselaer A."/>
            <person name="Weissenbach J."/>
            <person name="Medigue C."/>
            <person name="Le Paslier D."/>
        </authorList>
    </citation>
    <scope>NUCLEOTIDE SEQUENCE</scope>
</reference>
<dbReference type="Pfam" id="PF09828">
    <property type="entry name" value="ChrB_C"/>
    <property type="match status" value="1"/>
</dbReference>
<accession>E6QW96</accession>
<organism evidence="2">
    <name type="scientific">mine drainage metagenome</name>
    <dbReference type="NCBI Taxonomy" id="410659"/>
    <lineage>
        <taxon>unclassified sequences</taxon>
        <taxon>metagenomes</taxon>
        <taxon>ecological metagenomes</taxon>
    </lineage>
</organism>
<name>E6QW96_9ZZZZ</name>
<evidence type="ECO:0000259" key="1">
    <source>
        <dbReference type="Pfam" id="PF09828"/>
    </source>
</evidence>
<dbReference type="AlphaFoldDB" id="E6QW96"/>